<dbReference type="Pfam" id="PF13356">
    <property type="entry name" value="Arm-DNA-bind_3"/>
    <property type="match status" value="1"/>
</dbReference>
<dbReference type="PANTHER" id="PTHR30629">
    <property type="entry name" value="PROPHAGE INTEGRASE"/>
    <property type="match status" value="1"/>
</dbReference>
<dbReference type="Pfam" id="PF00589">
    <property type="entry name" value="Phage_integrase"/>
    <property type="match status" value="1"/>
</dbReference>
<evidence type="ECO:0000259" key="6">
    <source>
        <dbReference type="PROSITE" id="PS51898"/>
    </source>
</evidence>
<dbReference type="PANTHER" id="PTHR30629:SF2">
    <property type="entry name" value="PROPHAGE INTEGRASE INTS-RELATED"/>
    <property type="match status" value="1"/>
</dbReference>
<dbReference type="InterPro" id="IPR044068">
    <property type="entry name" value="CB"/>
</dbReference>
<keyword evidence="4" id="KW-0233">DNA recombination</keyword>
<dbReference type="Gene3D" id="3.30.160.390">
    <property type="entry name" value="Integrase, DNA-binding domain"/>
    <property type="match status" value="1"/>
</dbReference>
<evidence type="ECO:0000256" key="2">
    <source>
        <dbReference type="ARBA" id="ARBA00022908"/>
    </source>
</evidence>
<dbReference type="GO" id="GO:0003677">
    <property type="term" value="F:DNA binding"/>
    <property type="evidence" value="ECO:0007669"/>
    <property type="project" value="UniProtKB-UniRule"/>
</dbReference>
<evidence type="ECO:0000256" key="5">
    <source>
        <dbReference type="PROSITE-ProRule" id="PRU01248"/>
    </source>
</evidence>
<dbReference type="Pfam" id="PF22022">
    <property type="entry name" value="Phage_int_M"/>
    <property type="match status" value="1"/>
</dbReference>
<dbReference type="EMBL" id="UGEE01000003">
    <property type="protein sequence ID" value="STK76004.1"/>
    <property type="molecule type" value="Genomic_DNA"/>
</dbReference>
<dbReference type="InterPro" id="IPR025166">
    <property type="entry name" value="Integrase_DNA_bind_dom"/>
</dbReference>
<comment type="caution">
    <text evidence="8">The sequence shown here is derived from an EMBL/GenBank/DDBJ whole genome shotgun (WGS) entry which is preliminary data.</text>
</comment>
<dbReference type="Proteomes" id="UP000255153">
    <property type="component" value="Unassembled WGS sequence"/>
</dbReference>
<dbReference type="AlphaFoldDB" id="A0A2A7M137"/>
<evidence type="ECO:0000313" key="8">
    <source>
        <dbReference type="EMBL" id="STK76004.1"/>
    </source>
</evidence>
<evidence type="ECO:0000313" key="9">
    <source>
        <dbReference type="Proteomes" id="UP000255153"/>
    </source>
</evidence>
<comment type="similarity">
    <text evidence="1">Belongs to the 'phage' integrase family.</text>
</comment>
<gene>
    <name evidence="8" type="primary">intA_2</name>
    <name evidence="8" type="ORF">NCTC8603_01859</name>
</gene>
<dbReference type="PROSITE" id="PS51900">
    <property type="entry name" value="CB"/>
    <property type="match status" value="1"/>
</dbReference>
<name>A0A2A7M137_ECOLX</name>
<evidence type="ECO:0000256" key="1">
    <source>
        <dbReference type="ARBA" id="ARBA00008857"/>
    </source>
</evidence>
<feature type="domain" description="Tyr recombinase" evidence="6">
    <location>
        <begin position="242"/>
        <end position="414"/>
    </location>
</feature>
<accession>A0A2A7M137</accession>
<dbReference type="GO" id="GO:0015074">
    <property type="term" value="P:DNA integration"/>
    <property type="evidence" value="ECO:0007669"/>
    <property type="project" value="UniProtKB-KW"/>
</dbReference>
<dbReference type="InterPro" id="IPR010998">
    <property type="entry name" value="Integrase_recombinase_N"/>
</dbReference>
<dbReference type="RefSeq" id="WP_001408804.1">
    <property type="nucleotide sequence ID" value="NZ_JHRD01000059.1"/>
</dbReference>
<dbReference type="PROSITE" id="PS51898">
    <property type="entry name" value="TYR_RECOMBINASE"/>
    <property type="match status" value="1"/>
</dbReference>
<dbReference type="CDD" id="cd00801">
    <property type="entry name" value="INT_P4_C"/>
    <property type="match status" value="1"/>
</dbReference>
<proteinExistence type="inferred from homology"/>
<keyword evidence="2" id="KW-0229">DNA integration</keyword>
<reference evidence="8 9" key="1">
    <citation type="submission" date="2018-06" db="EMBL/GenBank/DDBJ databases">
        <authorList>
            <consortium name="Pathogen Informatics"/>
            <person name="Doyle S."/>
        </authorList>
    </citation>
    <scope>NUCLEOTIDE SEQUENCE [LARGE SCALE GENOMIC DNA]</scope>
    <source>
        <strain evidence="8 9">NCTC8603</strain>
    </source>
</reference>
<protein>
    <submittedName>
        <fullName evidence="8">P4-family integrase</fullName>
    </submittedName>
</protein>
<dbReference type="InterPro" id="IPR002104">
    <property type="entry name" value="Integrase_catalytic"/>
</dbReference>
<dbReference type="Gene3D" id="1.10.150.130">
    <property type="match status" value="1"/>
</dbReference>
<dbReference type="InterPro" id="IPR050808">
    <property type="entry name" value="Phage_Integrase"/>
</dbReference>
<evidence type="ECO:0000256" key="4">
    <source>
        <dbReference type="ARBA" id="ARBA00023172"/>
    </source>
</evidence>
<evidence type="ECO:0000256" key="3">
    <source>
        <dbReference type="ARBA" id="ARBA00023125"/>
    </source>
</evidence>
<feature type="domain" description="Core-binding (CB)" evidence="7">
    <location>
        <begin position="130"/>
        <end position="211"/>
    </location>
</feature>
<dbReference type="Gene3D" id="1.10.443.10">
    <property type="entry name" value="Intergrase catalytic core"/>
    <property type="match status" value="1"/>
</dbReference>
<dbReference type="GO" id="GO:0006310">
    <property type="term" value="P:DNA recombination"/>
    <property type="evidence" value="ECO:0007669"/>
    <property type="project" value="UniProtKB-KW"/>
</dbReference>
<organism evidence="8 9">
    <name type="scientific">Escherichia coli</name>
    <dbReference type="NCBI Taxonomy" id="562"/>
    <lineage>
        <taxon>Bacteria</taxon>
        <taxon>Pseudomonadati</taxon>
        <taxon>Pseudomonadota</taxon>
        <taxon>Gammaproteobacteria</taxon>
        <taxon>Enterobacterales</taxon>
        <taxon>Enterobacteriaceae</taxon>
        <taxon>Escherichia</taxon>
    </lineage>
</organism>
<dbReference type="InterPro" id="IPR038488">
    <property type="entry name" value="Integrase_DNA-bd_sf"/>
</dbReference>
<sequence>MLKNTKECANSVSSVTNAIERAKELSGLVVSRLKSEGMYAVGNVDGLYLRIRNQSRAWVLCVAMGTRINNLGRTVPRRLNMGLGPYPEVSLAEARDKARELRKQIRNGINPLQEKHEQKARQEILARKKKTFAECCEEVLEVKDSEMKNKKHLAQWRSTLETYAYPFIGKKAVSEITKVDLLAILEPIWLTKNETASRLRGRIETVIDYAKAKEYFEGDNPAAWKGMLKPLLPQPSKVQITKHHAALPYNQIGSFMKELRERSGVSPRALEFAILTAARSGEIRGAEWSEIDLEGKTWTIPASRMKAAKEHRVPLSDAAVALLKALPRFKGISFVFPATRKGQLSDTALLAVLKRMGYTDLTQHGFRSTFRDWAGETTNYPREVIEHALAHQLADKAEAAYQRGTLWPKRVALMDEWSGFCLANV</sequence>
<dbReference type="InterPro" id="IPR013762">
    <property type="entry name" value="Integrase-like_cat_sf"/>
</dbReference>
<dbReference type="SUPFAM" id="SSF56349">
    <property type="entry name" value="DNA breaking-rejoining enzymes"/>
    <property type="match status" value="1"/>
</dbReference>
<dbReference type="InterPro" id="IPR011010">
    <property type="entry name" value="DNA_brk_join_enz"/>
</dbReference>
<keyword evidence="3 5" id="KW-0238">DNA-binding</keyword>
<evidence type="ECO:0000259" key="7">
    <source>
        <dbReference type="PROSITE" id="PS51900"/>
    </source>
</evidence>
<dbReference type="InterPro" id="IPR053876">
    <property type="entry name" value="Phage_int_M"/>
</dbReference>